<reference evidence="2" key="1">
    <citation type="submission" date="2021-01" db="EMBL/GenBank/DDBJ databases">
        <authorList>
            <person name="Corre E."/>
            <person name="Pelletier E."/>
            <person name="Niang G."/>
            <person name="Scheremetjew M."/>
            <person name="Finn R."/>
            <person name="Kale V."/>
            <person name="Holt S."/>
            <person name="Cochrane G."/>
            <person name="Meng A."/>
            <person name="Brown T."/>
            <person name="Cohen L."/>
        </authorList>
    </citation>
    <scope>NUCLEOTIDE SEQUENCE</scope>
    <source>
        <strain evidence="2">PLY429</strain>
    </source>
</reference>
<dbReference type="PANTHER" id="PTHR36397">
    <property type="entry name" value="OSJNBA0081L15.1 PROTEIN"/>
    <property type="match status" value="1"/>
</dbReference>
<evidence type="ECO:0000313" key="2">
    <source>
        <dbReference type="EMBL" id="CAD9204403.1"/>
    </source>
</evidence>
<dbReference type="EMBL" id="HBGG01012977">
    <property type="protein sequence ID" value="CAD9204403.1"/>
    <property type="molecule type" value="Transcribed_RNA"/>
</dbReference>
<accession>A0A7S1SPK7</accession>
<protein>
    <submittedName>
        <fullName evidence="2">Uncharacterized protein</fullName>
    </submittedName>
</protein>
<dbReference type="AlphaFoldDB" id="A0A7S1SPK7"/>
<organism evidence="2">
    <name type="scientific">Tetraselmis chuii</name>
    <dbReference type="NCBI Taxonomy" id="63592"/>
    <lineage>
        <taxon>Eukaryota</taxon>
        <taxon>Viridiplantae</taxon>
        <taxon>Chlorophyta</taxon>
        <taxon>core chlorophytes</taxon>
        <taxon>Chlorodendrophyceae</taxon>
        <taxon>Chlorodendrales</taxon>
        <taxon>Chlorodendraceae</taxon>
        <taxon>Tetraselmis</taxon>
    </lineage>
</organism>
<name>A0A7S1SPK7_9CHLO</name>
<evidence type="ECO:0000256" key="1">
    <source>
        <dbReference type="SAM" id="MobiDB-lite"/>
    </source>
</evidence>
<sequence length="153" mass="17192">MSFASALYPAVYSRATKLQRTHYLYAETSQLRSPAARRSSRFQVTAASSGNSGGGRRKRQGRARLPGMYEVEVITPPPRSLGIHALEPNTGCGDEVELEGEGCFVVSSVVLKYRLERGKYVRDHNRLEVQPTGRYFLNRMLDNIYESTDTEET</sequence>
<feature type="region of interest" description="Disordered" evidence="1">
    <location>
        <begin position="36"/>
        <end position="63"/>
    </location>
</feature>
<proteinExistence type="predicted"/>
<gene>
    <name evidence="2" type="ORF">TCHU04912_LOCUS6638</name>
</gene>
<dbReference type="PANTHER" id="PTHR36397:SF1">
    <property type="entry name" value="OS04G0482900 PROTEIN"/>
    <property type="match status" value="1"/>
</dbReference>